<dbReference type="GO" id="GO:0070062">
    <property type="term" value="C:extracellular exosome"/>
    <property type="evidence" value="ECO:0007669"/>
    <property type="project" value="TreeGrafter"/>
</dbReference>
<feature type="compositionally biased region" description="Basic and acidic residues" evidence="3">
    <location>
        <begin position="322"/>
        <end position="337"/>
    </location>
</feature>
<keyword evidence="5" id="KW-1185">Reference proteome</keyword>
<dbReference type="Gene3D" id="1.25.40.10">
    <property type="entry name" value="Tetratricopeptide repeat domain"/>
    <property type="match status" value="2"/>
</dbReference>
<dbReference type="GO" id="GO:0060271">
    <property type="term" value="P:cilium assembly"/>
    <property type="evidence" value="ECO:0007669"/>
    <property type="project" value="TreeGrafter"/>
</dbReference>
<evidence type="ECO:0000313" key="4">
    <source>
        <dbReference type="EMBL" id="GMI19646.1"/>
    </source>
</evidence>
<name>A0A9W7FW16_9STRA</name>
<organism evidence="4 5">
    <name type="scientific">Triparma columacea</name>
    <dbReference type="NCBI Taxonomy" id="722753"/>
    <lineage>
        <taxon>Eukaryota</taxon>
        <taxon>Sar</taxon>
        <taxon>Stramenopiles</taxon>
        <taxon>Ochrophyta</taxon>
        <taxon>Bolidophyceae</taxon>
        <taxon>Parmales</taxon>
        <taxon>Triparmaceae</taxon>
        <taxon>Triparma</taxon>
    </lineage>
</organism>
<feature type="compositionally biased region" description="Low complexity" evidence="3">
    <location>
        <begin position="306"/>
        <end position="316"/>
    </location>
</feature>
<evidence type="ECO:0000256" key="1">
    <source>
        <dbReference type="ARBA" id="ARBA00022737"/>
    </source>
</evidence>
<dbReference type="InterPro" id="IPR052628">
    <property type="entry name" value="CFAP70"/>
</dbReference>
<dbReference type="SUPFAM" id="SSF48452">
    <property type="entry name" value="TPR-like"/>
    <property type="match status" value="1"/>
</dbReference>
<keyword evidence="1" id="KW-0677">Repeat</keyword>
<feature type="region of interest" description="Disordered" evidence="3">
    <location>
        <begin position="229"/>
        <end position="249"/>
    </location>
</feature>
<dbReference type="PANTHER" id="PTHR44314:SF1">
    <property type="entry name" value="CILIA- AND FLAGELLA-ASSOCIATED PROTEIN 70"/>
    <property type="match status" value="1"/>
</dbReference>
<dbReference type="OrthoDB" id="10262375at2759"/>
<feature type="region of interest" description="Disordered" evidence="3">
    <location>
        <begin position="29"/>
        <end position="62"/>
    </location>
</feature>
<protein>
    <submittedName>
        <fullName evidence="4">Uncharacterized protein</fullName>
    </submittedName>
</protein>
<dbReference type="InterPro" id="IPR011990">
    <property type="entry name" value="TPR-like_helical_dom_sf"/>
</dbReference>
<feature type="region of interest" description="Disordered" evidence="3">
    <location>
        <begin position="409"/>
        <end position="444"/>
    </location>
</feature>
<feature type="region of interest" description="Disordered" evidence="3">
    <location>
        <begin position="304"/>
        <end position="357"/>
    </location>
</feature>
<dbReference type="EMBL" id="BRYA01000498">
    <property type="protein sequence ID" value="GMI19646.1"/>
    <property type="molecule type" value="Genomic_DNA"/>
</dbReference>
<evidence type="ECO:0000256" key="3">
    <source>
        <dbReference type="SAM" id="MobiDB-lite"/>
    </source>
</evidence>
<dbReference type="PANTHER" id="PTHR44314">
    <property type="entry name" value="CILIA- AND FLAGELLA-ASSOCIATED PROTEIN 70"/>
    <property type="match status" value="1"/>
</dbReference>
<gene>
    <name evidence="4" type="ORF">TrCOL_g994</name>
</gene>
<dbReference type="GO" id="GO:0003341">
    <property type="term" value="P:cilium movement"/>
    <property type="evidence" value="ECO:0007669"/>
    <property type="project" value="TreeGrafter"/>
</dbReference>
<feature type="compositionally biased region" description="Acidic residues" evidence="3">
    <location>
        <begin position="44"/>
        <end position="62"/>
    </location>
</feature>
<accession>A0A9W7FW16</accession>
<evidence type="ECO:0000313" key="5">
    <source>
        <dbReference type="Proteomes" id="UP001165065"/>
    </source>
</evidence>
<dbReference type="Proteomes" id="UP001165065">
    <property type="component" value="Unassembled WGS sequence"/>
</dbReference>
<comment type="caution">
    <text evidence="4">The sequence shown here is derived from an EMBL/GenBank/DDBJ whole genome shotgun (WGS) entry which is preliminary data.</text>
</comment>
<proteinExistence type="predicted"/>
<reference evidence="5" key="1">
    <citation type="journal article" date="2023" name="Commun. Biol.">
        <title>Genome analysis of Parmales, the sister group of diatoms, reveals the evolutionary specialization of diatoms from phago-mixotrophs to photoautotrophs.</title>
        <authorList>
            <person name="Ban H."/>
            <person name="Sato S."/>
            <person name="Yoshikawa S."/>
            <person name="Yamada K."/>
            <person name="Nakamura Y."/>
            <person name="Ichinomiya M."/>
            <person name="Sato N."/>
            <person name="Blanc-Mathieu R."/>
            <person name="Endo H."/>
            <person name="Kuwata A."/>
            <person name="Ogata H."/>
        </authorList>
    </citation>
    <scope>NUCLEOTIDE SEQUENCE [LARGE SCALE GENOMIC DNA]</scope>
</reference>
<dbReference type="GO" id="GO:0031514">
    <property type="term" value="C:motile cilium"/>
    <property type="evidence" value="ECO:0007669"/>
    <property type="project" value="TreeGrafter"/>
</dbReference>
<dbReference type="AlphaFoldDB" id="A0A9W7FW16"/>
<evidence type="ECO:0000256" key="2">
    <source>
        <dbReference type="ARBA" id="ARBA00022803"/>
    </source>
</evidence>
<sequence length="1183" mass="127538">MASDEVPPSEVAIDEPVVATGVFTFAFDSLKITTPPPPPVEAKEPEEGEEKGDDDVPAGEAEDIPVVEPVYTIKSTIEGPAVAFWPETTPEPSEDGTTLPPFPSELPGLNVDTLSVPCNDAALSKFLTSYLVVSLVADGASTVASARLQLNTIVSDNQAGVTLKFPEYGTVELNVYSSDDLADVMMGGAQLTVYHVEVSNIPAEWQILPKFDPAKMTAADYHEVVKGYVEPPKSVGDDGEETENPPSQTFSVALGSASTFPAVPFGKGIWTYVPLADGPAAIVDLTEEELAANRQAAIEEHEKEIQAAAEAAAQENPDGEEEEKKGGDPEEKSPEGGEKEEEEEWEPTGLPTTREVPTPQYKWSLTYPKPCPNGSVFMSADSMAAFSSASEGLTIPVTVVRFGTTTKFGDDDVAEEEPADDKKAKGKKGKGKAKDEPDEDATTETAWEVNGLLSASPLLAPGSYGCTLSTPLTFEGDDADRKASTSSANPVVVIKVALSTPLVEKTSSLIESTSSMGDVVGQRQWKPKEKPRDIAGDFRRQIGEFVGELSALMKEGGGSAETFYNRVQTSGKFHAMKEQVRSSVQLAANSRFRQAPADGSGHQAYCSELFTALNTQLNSVLINKFTANKAVDSDLFPAPAVSFEKEFELLALRAEEAAVSGDIAKSLSRHEDRVAVARRAAETGDMDGVEMLTVAWNEKAMYCLKCGLNDRALECLKRSGESLPLTPSMMLLNAVAMLDAGMYEMAEAAFEGALEGSKGENGVEDLVGTIHAGLCVLHSAVDELEKKTYDEDRESLRLRGLPMTTFPKRDLSRAKKAKESLLAASKNAVNAPPRRAGVSALLSLAELMVDHRLMSCASRALDLALRCELNSQSKESARGLAPVGVSYLYGLRSRLDGEVAVVGGALEEGLAHAEAACRTDGSGPNYETLAKAFVALGKMEEAIEAYEKCLSSFTVPLCPLRVFLQLCLLLIDSNTDESLVRAKDVAILATKKFGSAMAWKLMGVALAELNLAQESEGALQESLRIDSFEPTTWAHLALLLMDNVWGSEGEGRSRLNEATADARQAVLQDIEDPFLLRQLGARLFNNGELDVAERLLRRSLAISRASATRKMLGEVLREQKKGEEALDNFLALMEDEEFEDEEKRDLYLMILGDMKNLGKREEAREFRNKWSGRYGEGGSVGSV</sequence>
<keyword evidence="2" id="KW-0802">TPR repeat</keyword>